<proteinExistence type="predicted"/>
<evidence type="ECO:0000313" key="1">
    <source>
        <dbReference type="EMBL" id="CAG6489247.1"/>
    </source>
</evidence>
<dbReference type="AlphaFoldDB" id="A0A8D8CDS2"/>
<name>A0A8D8CDS2_CULPI</name>
<organism evidence="1">
    <name type="scientific">Culex pipiens</name>
    <name type="common">House mosquito</name>
    <dbReference type="NCBI Taxonomy" id="7175"/>
    <lineage>
        <taxon>Eukaryota</taxon>
        <taxon>Metazoa</taxon>
        <taxon>Ecdysozoa</taxon>
        <taxon>Arthropoda</taxon>
        <taxon>Hexapoda</taxon>
        <taxon>Insecta</taxon>
        <taxon>Pterygota</taxon>
        <taxon>Neoptera</taxon>
        <taxon>Endopterygota</taxon>
        <taxon>Diptera</taxon>
        <taxon>Nematocera</taxon>
        <taxon>Culicoidea</taxon>
        <taxon>Culicidae</taxon>
        <taxon>Culicinae</taxon>
        <taxon>Culicini</taxon>
        <taxon>Culex</taxon>
        <taxon>Culex</taxon>
    </lineage>
</organism>
<dbReference type="EMBL" id="HBUE01111994">
    <property type="protein sequence ID" value="CAG6489247.1"/>
    <property type="molecule type" value="Transcribed_RNA"/>
</dbReference>
<reference evidence="1" key="1">
    <citation type="submission" date="2021-05" db="EMBL/GenBank/DDBJ databases">
        <authorList>
            <person name="Alioto T."/>
            <person name="Alioto T."/>
            <person name="Gomez Garrido J."/>
        </authorList>
    </citation>
    <scope>NUCLEOTIDE SEQUENCE</scope>
</reference>
<accession>A0A8D8CDS2</accession>
<protein>
    <submittedName>
        <fullName evidence="1">(northern house mosquito) hypothetical protein</fullName>
    </submittedName>
</protein>
<sequence length="110" mass="12870">MFTFCDENSFQFPWDIAAIMISNNHNHICFGTKRVLGDFKLLIICRNALIHVHDEQIQNRHQMFFYRYSDGLLESYRVYLSLISGNPKSNHSHSRPPGLLWSLLQVSART</sequence>